<evidence type="ECO:0000256" key="4">
    <source>
        <dbReference type="SAM" id="MobiDB-lite"/>
    </source>
</evidence>
<dbReference type="GO" id="GO:0005829">
    <property type="term" value="C:cytosol"/>
    <property type="evidence" value="ECO:0007669"/>
    <property type="project" value="TreeGrafter"/>
</dbReference>
<dbReference type="GO" id="GO:0003730">
    <property type="term" value="F:mRNA 3'-UTR binding"/>
    <property type="evidence" value="ECO:0007669"/>
    <property type="project" value="TreeGrafter"/>
</dbReference>
<dbReference type="Proteomes" id="UP000095287">
    <property type="component" value="Unplaced"/>
</dbReference>
<keyword evidence="2 3" id="KW-0694">RNA-binding</keyword>
<dbReference type="InterPro" id="IPR006630">
    <property type="entry name" value="La_HTH"/>
</dbReference>
<feature type="region of interest" description="Disordered" evidence="4">
    <location>
        <begin position="481"/>
        <end position="589"/>
    </location>
</feature>
<feature type="compositionally biased region" description="Low complexity" evidence="4">
    <location>
        <begin position="417"/>
        <end position="429"/>
    </location>
</feature>
<organism evidence="6 7">
    <name type="scientific">Steinernema glaseri</name>
    <dbReference type="NCBI Taxonomy" id="37863"/>
    <lineage>
        <taxon>Eukaryota</taxon>
        <taxon>Metazoa</taxon>
        <taxon>Ecdysozoa</taxon>
        <taxon>Nematoda</taxon>
        <taxon>Chromadorea</taxon>
        <taxon>Rhabditida</taxon>
        <taxon>Tylenchina</taxon>
        <taxon>Panagrolaimomorpha</taxon>
        <taxon>Strongyloidoidea</taxon>
        <taxon>Steinernematidae</taxon>
        <taxon>Steinernema</taxon>
    </lineage>
</organism>
<sequence>MEDDTSGAYFVCSEPSPRVFVIQRLTRQDAVRYCGDSRDEKQPKLHAPMPALPWWFTDDVQRQMREFDPSKHGTSLQEAEGAAAPSSSEQLRAQLRTQLEYYFSRENLITDRYLRCQMDADQYVPIKIIASFPKITQLTSDVDLIVQVLRESPSVQVDESGEKVRAASRRCTILIRELPESEEEEVKAMLEGTAPYQSLTYGFNNTWYVSFESEDATQRAFLHIQNLSKTFNDKPICARIKTGGCPNTVEASRPQSATERSSQKPSSASGSPPATTPDDSAPPVPTFDLGQILMNMGFVAKSVFKPGAPVVHLVANASSEAPPTTSPGVTVNVAMSPPQNGGRSPVRGHRSPRASPLFFGHQNFQQNGYLAASSNGYHNHYRGNAGYGNSKLAAPPYSGGRRSSNYEYGKFYKAKRSGPPANGPSSSNAYLSPTANGAPHRYRNGSYSNGRGARPRFPTSPSRMQGERYGRGALPSLMATASSRNAPRLEPATKKEPEPPTMDTVVEKPKRGAEKKKETLEVTPKRRTTSGCEAASEGTSKTESVYSFEEGEFPSLPEKERPEEKKEEKKPPPFSVVVAGRQKMEAKREAEAAAAASRLSYAQKVSKKAALLGPAVVPSHS</sequence>
<dbReference type="SMART" id="SM00715">
    <property type="entry name" value="LA"/>
    <property type="match status" value="1"/>
</dbReference>
<dbReference type="InterPro" id="IPR036390">
    <property type="entry name" value="WH_DNA-bd_sf"/>
</dbReference>
<reference evidence="7" key="1">
    <citation type="submission" date="2016-11" db="UniProtKB">
        <authorList>
            <consortium name="WormBaseParasite"/>
        </authorList>
    </citation>
    <scope>IDENTIFICATION</scope>
</reference>
<feature type="region of interest" description="Disordered" evidence="4">
    <location>
        <begin position="242"/>
        <end position="286"/>
    </location>
</feature>
<dbReference type="InterPro" id="IPR045180">
    <property type="entry name" value="La_dom_prot"/>
</dbReference>
<proteinExistence type="predicted"/>
<dbReference type="GO" id="GO:0045727">
    <property type="term" value="P:positive regulation of translation"/>
    <property type="evidence" value="ECO:0007669"/>
    <property type="project" value="TreeGrafter"/>
</dbReference>
<dbReference type="PROSITE" id="PS50961">
    <property type="entry name" value="HTH_LA"/>
    <property type="match status" value="1"/>
</dbReference>
<evidence type="ECO:0000313" key="7">
    <source>
        <dbReference type="WBParaSite" id="L893_g30360.t1"/>
    </source>
</evidence>
<dbReference type="PANTHER" id="PTHR22792">
    <property type="entry name" value="LUPUS LA PROTEIN-RELATED"/>
    <property type="match status" value="1"/>
</dbReference>
<feature type="compositionally biased region" description="Polar residues" evidence="4">
    <location>
        <begin position="249"/>
        <end position="260"/>
    </location>
</feature>
<feature type="compositionally biased region" description="Low complexity" evidence="4">
    <location>
        <begin position="78"/>
        <end position="88"/>
    </location>
</feature>
<feature type="region of interest" description="Disordered" evidence="4">
    <location>
        <begin position="68"/>
        <end position="88"/>
    </location>
</feature>
<feature type="compositionally biased region" description="Basic and acidic residues" evidence="4">
    <location>
        <begin position="505"/>
        <end position="524"/>
    </location>
</feature>
<evidence type="ECO:0000256" key="3">
    <source>
        <dbReference type="PROSITE-ProRule" id="PRU00332"/>
    </source>
</evidence>
<dbReference type="Pfam" id="PF05383">
    <property type="entry name" value="La"/>
    <property type="match status" value="1"/>
</dbReference>
<dbReference type="Pfam" id="PF26088">
    <property type="entry name" value="RRM_LARP4"/>
    <property type="match status" value="1"/>
</dbReference>
<dbReference type="AlphaFoldDB" id="A0A1I7ZVL1"/>
<accession>A0A1I7ZVL1</accession>
<dbReference type="InterPro" id="IPR036388">
    <property type="entry name" value="WH-like_DNA-bd_sf"/>
</dbReference>
<keyword evidence="6" id="KW-1185">Reference proteome</keyword>
<feature type="compositionally biased region" description="Low complexity" evidence="4">
    <location>
        <begin position="263"/>
        <end position="279"/>
    </location>
</feature>
<protein>
    <submittedName>
        <fullName evidence="7">HTH La-type RNA-binding domain-containing protein</fullName>
    </submittedName>
</protein>
<dbReference type="WBParaSite" id="L893_g30360.t1">
    <property type="protein sequence ID" value="L893_g30360.t1"/>
    <property type="gene ID" value="L893_g30360"/>
</dbReference>
<evidence type="ECO:0000256" key="2">
    <source>
        <dbReference type="ARBA" id="ARBA00022884"/>
    </source>
</evidence>
<dbReference type="InterPro" id="IPR058699">
    <property type="entry name" value="RRM_LARP4/4B"/>
</dbReference>
<dbReference type="GO" id="GO:0010494">
    <property type="term" value="C:cytoplasmic stress granule"/>
    <property type="evidence" value="ECO:0007669"/>
    <property type="project" value="TreeGrafter"/>
</dbReference>
<evidence type="ECO:0000256" key="1">
    <source>
        <dbReference type="ARBA" id="ARBA00022553"/>
    </source>
</evidence>
<evidence type="ECO:0000259" key="5">
    <source>
        <dbReference type="PROSITE" id="PS50961"/>
    </source>
</evidence>
<dbReference type="Gene3D" id="1.10.10.10">
    <property type="entry name" value="Winged helix-like DNA-binding domain superfamily/Winged helix DNA-binding domain"/>
    <property type="match status" value="1"/>
</dbReference>
<feature type="compositionally biased region" description="Basic and acidic residues" evidence="4">
    <location>
        <begin position="557"/>
        <end position="571"/>
    </location>
</feature>
<name>A0A1I7ZVL1_9BILA</name>
<keyword evidence="1" id="KW-0597">Phosphoprotein</keyword>
<feature type="region of interest" description="Disordered" evidence="4">
    <location>
        <begin position="416"/>
        <end position="469"/>
    </location>
</feature>
<dbReference type="SUPFAM" id="SSF46785">
    <property type="entry name" value="Winged helix' DNA-binding domain"/>
    <property type="match status" value="1"/>
</dbReference>
<dbReference type="PANTHER" id="PTHR22792:SF131">
    <property type="entry name" value="LA-RELATED PROTEIN LARP4B"/>
    <property type="match status" value="1"/>
</dbReference>
<feature type="domain" description="HTH La-type RNA-binding" evidence="5">
    <location>
        <begin position="85"/>
        <end position="174"/>
    </location>
</feature>
<evidence type="ECO:0000313" key="6">
    <source>
        <dbReference type="Proteomes" id="UP000095287"/>
    </source>
</evidence>